<dbReference type="GO" id="GO:0004177">
    <property type="term" value="F:aminopeptidase activity"/>
    <property type="evidence" value="ECO:0007669"/>
    <property type="project" value="UniProtKB-EC"/>
</dbReference>
<dbReference type="SUPFAM" id="SSF53474">
    <property type="entry name" value="alpha/beta-Hydrolases"/>
    <property type="match status" value="1"/>
</dbReference>
<feature type="domain" description="AB hydrolase-1" evidence="3">
    <location>
        <begin position="14"/>
        <end position="252"/>
    </location>
</feature>
<evidence type="ECO:0000259" key="3">
    <source>
        <dbReference type="Pfam" id="PF00561"/>
    </source>
</evidence>
<dbReference type="InterPro" id="IPR000073">
    <property type="entry name" value="AB_hydrolase_1"/>
</dbReference>
<dbReference type="GO" id="GO:0006508">
    <property type="term" value="P:proteolysis"/>
    <property type="evidence" value="ECO:0007669"/>
    <property type="project" value="InterPro"/>
</dbReference>
<evidence type="ECO:0000313" key="5">
    <source>
        <dbReference type="Proteomes" id="UP000502996"/>
    </source>
</evidence>
<dbReference type="PANTHER" id="PTHR43798:SF33">
    <property type="entry name" value="HYDROLASE, PUTATIVE (AFU_ORTHOLOGUE AFUA_2G14860)-RELATED"/>
    <property type="match status" value="1"/>
</dbReference>
<keyword evidence="5" id="KW-1185">Reference proteome</keyword>
<gene>
    <name evidence="4" type="ORF">G5V58_00765</name>
</gene>
<dbReference type="Proteomes" id="UP000502996">
    <property type="component" value="Chromosome"/>
</dbReference>
<dbReference type="RefSeq" id="WP_165227890.1">
    <property type="nucleotide sequence ID" value="NZ_CP049257.1"/>
</dbReference>
<proteinExistence type="inferred from homology"/>
<keyword evidence="2 4" id="KW-0378">Hydrolase</keyword>
<dbReference type="GO" id="GO:0016020">
    <property type="term" value="C:membrane"/>
    <property type="evidence" value="ECO:0007669"/>
    <property type="project" value="TreeGrafter"/>
</dbReference>
<dbReference type="AlphaFoldDB" id="A0A6G6W8R6"/>
<dbReference type="InterPro" id="IPR029058">
    <property type="entry name" value="AB_hydrolase_fold"/>
</dbReference>
<sequence>MTAAFPVAADGDGPPLLCLHGGPGLSDYLADLGEETAGWRRISYTQRGLAPSPTDGPFTLAQHVADAITVLDDLGLDEAVVLGHSWGGFLAALLAAEHPDRVRGLLLVDPLGVVGDGGFGRFAEQMLARTPDEDRRRADELDRRAMAGQGTEADAVESLRLVWPAYFADPPTAPPMPDLRLGLAAYSATLEEVLALLASGELPARAAACDQPVEVLYGLGSPFPVESALDTAAAFAQGRATGVPDAGHFPWLEQPGCVAEALHRLAQRL</sequence>
<accession>A0A6G6W8R6</accession>
<protein>
    <submittedName>
        <fullName evidence="4">Alpha/beta hydrolase</fullName>
    </submittedName>
</protein>
<organism evidence="4 5">
    <name type="scientific">Nocardioides anomalus</name>
    <dbReference type="NCBI Taxonomy" id="2712223"/>
    <lineage>
        <taxon>Bacteria</taxon>
        <taxon>Bacillati</taxon>
        <taxon>Actinomycetota</taxon>
        <taxon>Actinomycetes</taxon>
        <taxon>Propionibacteriales</taxon>
        <taxon>Nocardioidaceae</taxon>
        <taxon>Nocardioides</taxon>
    </lineage>
</organism>
<dbReference type="InterPro" id="IPR002410">
    <property type="entry name" value="Peptidase_S33"/>
</dbReference>
<name>A0A6G6W8R6_9ACTN</name>
<dbReference type="KEGG" id="nano:G5V58_00765"/>
<reference evidence="4 5" key="1">
    <citation type="submission" date="2020-02" db="EMBL/GenBank/DDBJ databases">
        <title>Full genome sequence of Nocardioides sp. R-3366.</title>
        <authorList>
            <person name="Im W.-T."/>
        </authorList>
    </citation>
    <scope>NUCLEOTIDE SEQUENCE [LARGE SCALE GENOMIC DNA]</scope>
    <source>
        <strain evidence="4 5">R-3366</strain>
    </source>
</reference>
<dbReference type="PANTHER" id="PTHR43798">
    <property type="entry name" value="MONOACYLGLYCEROL LIPASE"/>
    <property type="match status" value="1"/>
</dbReference>
<dbReference type="EMBL" id="CP049257">
    <property type="protein sequence ID" value="QIG41495.1"/>
    <property type="molecule type" value="Genomic_DNA"/>
</dbReference>
<evidence type="ECO:0000313" key="4">
    <source>
        <dbReference type="EMBL" id="QIG41495.1"/>
    </source>
</evidence>
<evidence type="ECO:0000256" key="2">
    <source>
        <dbReference type="ARBA" id="ARBA00022801"/>
    </source>
</evidence>
<evidence type="ECO:0000256" key="1">
    <source>
        <dbReference type="ARBA" id="ARBA00010088"/>
    </source>
</evidence>
<dbReference type="Pfam" id="PF00561">
    <property type="entry name" value="Abhydrolase_1"/>
    <property type="match status" value="1"/>
</dbReference>
<dbReference type="InterPro" id="IPR050266">
    <property type="entry name" value="AB_hydrolase_sf"/>
</dbReference>
<dbReference type="PRINTS" id="PR00793">
    <property type="entry name" value="PROAMNOPTASE"/>
</dbReference>
<comment type="similarity">
    <text evidence="1">Belongs to the peptidase S33 family.</text>
</comment>
<dbReference type="Gene3D" id="3.40.50.1820">
    <property type="entry name" value="alpha/beta hydrolase"/>
    <property type="match status" value="1"/>
</dbReference>